<sequence length="930" mass="104298">MRLTLLLAIIILTHFNAAGQKSTVRAEVSGVVIDSTSKKPLRTASVSLVMQRDSAYVMASITDGDGKFRFKNVSTGSYRLLVTFIGYRNKSALFTLSLNSAVRLDTLWMSEQGNDLQEVVIKQEAPPVALKGDTVQFNADAFKTEPNAQLEELLKKLPGVEVSRDGEIKSNGQAVRRVFVDGKPFFGDDPKMATRNLPADIVDKVQVYDQSSDQSQFSGMDDGNRERTINITIKKDKGKGYFGQNSIGAGRNTETNAMRYQGKLSLNRFNNRNGGPGRQISLVGQANNLNQQNFSLGDGSLPGGGMGGPMFIGQPGSFGNENGQTPTSITKVTAGGFNYRAEGEKVRYGKRAEISASYFANKAVTTTDQKSRREYILPGQSFFTDQSNYNRNQAFNQRFNGRFEFQLDSLTSIRLTPNISWQNVRYNSDLSNFSYSKNGDSLNAGETHYRSAGNGLNGYNNLILMRKFGKLGRTMSANLNTVLSDGRNTGYNQSRNMFYDSLGLEKVISNIDQQNRQNSFSAQNNLSFSFTEPLSFRQKLEVRYAWMNSQNRQSRFVFDKNEETNSFSIPDSVLTNRFAGTFTAHKAGATLQTQRLRFNYTLGFDVQRSKQLSDNLSQDSRIDKQFVHWLPNALFSYTFSGNRRARLQYRTRIAPASVTQLQPVIDNTNPLDIKSGNPALRPEYFNTLTLTYNSSESSGDRSLFIFANLNQSNSRINNATTISDNGARFSKPINTEGYWALNSFLSWSKNISALKFGLTLNTQANVSAGQSLINNLKNQAKTTLLGQGIRIQSAFDGTIDYGFGARISYQRASYSLLPQQNTQYWSQYMTADLHWQLPFRFVFSSDLTYTGNTGRTAGFNQKFTLWNAALSRQFLKGKQGEIRLQVFDILNQNRSLARNTTETYIEDVQSIVLKRYFLVSFVYNLRKFGI</sequence>
<feature type="domain" description="Outer membrane protein beta-barrel" evidence="5">
    <location>
        <begin position="466"/>
        <end position="923"/>
    </location>
</feature>
<name>A0A1T5E0U0_9BACT</name>
<dbReference type="InterPro" id="IPR008969">
    <property type="entry name" value="CarboxyPept-like_regulatory"/>
</dbReference>
<comment type="subcellular location">
    <subcellularLocation>
        <location evidence="1">Cell outer membrane</location>
    </subcellularLocation>
</comment>
<dbReference type="Pfam" id="PF13715">
    <property type="entry name" value="CarbopepD_reg_2"/>
    <property type="match status" value="1"/>
</dbReference>
<keyword evidence="4" id="KW-0732">Signal</keyword>
<evidence type="ECO:0000256" key="4">
    <source>
        <dbReference type="SAM" id="SignalP"/>
    </source>
</evidence>
<dbReference type="EMBL" id="FUZA01000002">
    <property type="protein sequence ID" value="SKB77587.1"/>
    <property type="molecule type" value="Genomic_DNA"/>
</dbReference>
<protein>
    <submittedName>
        <fullName evidence="6">Outer membrane receptor proteins, mostly Fe transport</fullName>
    </submittedName>
</protein>
<dbReference type="OrthoDB" id="1682379at2"/>
<evidence type="ECO:0000256" key="1">
    <source>
        <dbReference type="ARBA" id="ARBA00004442"/>
    </source>
</evidence>
<organism evidence="6 7">
    <name type="scientific">Dyadobacter psychrophilus</name>
    <dbReference type="NCBI Taxonomy" id="651661"/>
    <lineage>
        <taxon>Bacteria</taxon>
        <taxon>Pseudomonadati</taxon>
        <taxon>Bacteroidota</taxon>
        <taxon>Cytophagia</taxon>
        <taxon>Cytophagales</taxon>
        <taxon>Spirosomataceae</taxon>
        <taxon>Dyadobacter</taxon>
    </lineage>
</organism>
<evidence type="ECO:0000313" key="7">
    <source>
        <dbReference type="Proteomes" id="UP000190897"/>
    </source>
</evidence>
<evidence type="ECO:0000259" key="5">
    <source>
        <dbReference type="Pfam" id="PF14905"/>
    </source>
</evidence>
<keyword evidence="3" id="KW-0998">Cell outer membrane</keyword>
<dbReference type="Gene3D" id="2.60.40.1120">
    <property type="entry name" value="Carboxypeptidase-like, regulatory domain"/>
    <property type="match status" value="1"/>
</dbReference>
<dbReference type="Gene3D" id="2.40.170.20">
    <property type="entry name" value="TonB-dependent receptor, beta-barrel domain"/>
    <property type="match status" value="1"/>
</dbReference>
<keyword evidence="7" id="KW-1185">Reference proteome</keyword>
<dbReference type="Proteomes" id="UP000190897">
    <property type="component" value="Unassembled WGS sequence"/>
</dbReference>
<dbReference type="AlphaFoldDB" id="A0A1T5E0U0"/>
<feature type="chain" id="PRO_5010537280" evidence="4">
    <location>
        <begin position="19"/>
        <end position="930"/>
    </location>
</feature>
<gene>
    <name evidence="6" type="ORF">SAMN05660293_02075</name>
</gene>
<keyword evidence="6" id="KW-0675">Receptor</keyword>
<dbReference type="RefSeq" id="WP_082214590.1">
    <property type="nucleotide sequence ID" value="NZ_FUZA01000002.1"/>
</dbReference>
<evidence type="ECO:0000313" key="6">
    <source>
        <dbReference type="EMBL" id="SKB77587.1"/>
    </source>
</evidence>
<feature type="signal peptide" evidence="4">
    <location>
        <begin position="1"/>
        <end position="18"/>
    </location>
</feature>
<reference evidence="7" key="1">
    <citation type="submission" date="2017-02" db="EMBL/GenBank/DDBJ databases">
        <authorList>
            <person name="Varghese N."/>
            <person name="Submissions S."/>
        </authorList>
    </citation>
    <scope>NUCLEOTIDE SEQUENCE [LARGE SCALE GENOMIC DNA]</scope>
    <source>
        <strain evidence="7">DSM 22270</strain>
    </source>
</reference>
<dbReference type="GO" id="GO:0009279">
    <property type="term" value="C:cell outer membrane"/>
    <property type="evidence" value="ECO:0007669"/>
    <property type="project" value="UniProtKB-SubCell"/>
</dbReference>
<accession>A0A1T5E0U0</accession>
<proteinExistence type="predicted"/>
<dbReference type="SUPFAM" id="SSF49464">
    <property type="entry name" value="Carboxypeptidase regulatory domain-like"/>
    <property type="match status" value="1"/>
</dbReference>
<dbReference type="SUPFAM" id="SSF56935">
    <property type="entry name" value="Porins"/>
    <property type="match status" value="1"/>
</dbReference>
<dbReference type="InterPro" id="IPR036942">
    <property type="entry name" value="Beta-barrel_TonB_sf"/>
</dbReference>
<dbReference type="Pfam" id="PF14905">
    <property type="entry name" value="OMP_b-brl_3"/>
    <property type="match status" value="1"/>
</dbReference>
<evidence type="ECO:0000256" key="2">
    <source>
        <dbReference type="ARBA" id="ARBA00023136"/>
    </source>
</evidence>
<dbReference type="InterPro" id="IPR041700">
    <property type="entry name" value="OMP_b-brl_3"/>
</dbReference>
<keyword evidence="2" id="KW-0472">Membrane</keyword>
<dbReference type="STRING" id="651661.SAMN05660293_02075"/>
<evidence type="ECO:0000256" key="3">
    <source>
        <dbReference type="ARBA" id="ARBA00023237"/>
    </source>
</evidence>